<evidence type="ECO:0000256" key="1">
    <source>
        <dbReference type="SAM" id="MobiDB-lite"/>
    </source>
</evidence>
<comment type="caution">
    <text evidence="4">The sequence shown here is derived from an EMBL/GenBank/DDBJ whole genome shotgun (WGS) entry which is preliminary data.</text>
</comment>
<dbReference type="Pfam" id="PF20149">
    <property type="entry name" value="DUF6532"/>
    <property type="match status" value="1"/>
</dbReference>
<keyword evidence="2" id="KW-0472">Membrane</keyword>
<dbReference type="AlphaFoldDB" id="A0AA39MHN9"/>
<feature type="transmembrane region" description="Helical" evidence="2">
    <location>
        <begin position="383"/>
        <end position="405"/>
    </location>
</feature>
<feature type="domain" description="DUF6532" evidence="3">
    <location>
        <begin position="324"/>
        <end position="397"/>
    </location>
</feature>
<evidence type="ECO:0000313" key="5">
    <source>
        <dbReference type="Proteomes" id="UP001175226"/>
    </source>
</evidence>
<evidence type="ECO:0000313" key="4">
    <source>
        <dbReference type="EMBL" id="KAK0434717.1"/>
    </source>
</evidence>
<sequence>MAVRRKSSLDTPKVAPPPTRRYQGTNLHRDSEIRPQVKQATQATEIKAQDPRRRAGGSTQDKNGEESESWSQSRCDDEDQEERNVENAYRLFDNEGVQWSTKMSDEAEDVVVGQGSDCGVIIGRAEAGDLGDPDERLIEAFKAKNAARLASKNKQQTATYPLTTKRTQKLQDELPMVTMAKVISSKSNSGRRPEVAVKAEASEAWLDRSDYIQNRSIDRLLDESFDYALYFLVSDGQRDAMDSSSVSFENRMSPKAIDEIAYLALISSAEKLEFTEPRDILERLQRGDEDTYVSPLRSYVAHRTQPGRKAIRNQALTVVPVVYHAYIYEDTVKKSTMPYSHSAAFAPIIAASFFTQGKIAKVIRKYDMAFESLLRKHSKKMEIPLTVLALAATAVYSFSLLYHIADTLHSRSIVSCLATKFAGPRLTECYGSHAVLLNGLRERKDTYYHMLMRNLYKHACGTGYNLTEAQVLAQIDWDGIADSNMNDTPNPVADETGRNSVN</sequence>
<dbReference type="Proteomes" id="UP001175226">
    <property type="component" value="Unassembled WGS sequence"/>
</dbReference>
<keyword evidence="2" id="KW-0812">Transmembrane</keyword>
<accession>A0AA39MHN9</accession>
<keyword evidence="5" id="KW-1185">Reference proteome</keyword>
<dbReference type="InterPro" id="IPR045341">
    <property type="entry name" value="DUF6532"/>
</dbReference>
<keyword evidence="2" id="KW-1133">Transmembrane helix</keyword>
<proteinExistence type="predicted"/>
<dbReference type="EMBL" id="JAUEPT010000069">
    <property type="protein sequence ID" value="KAK0434717.1"/>
    <property type="molecule type" value="Genomic_DNA"/>
</dbReference>
<protein>
    <recommendedName>
        <fullName evidence="3">DUF6532 domain-containing protein</fullName>
    </recommendedName>
</protein>
<organism evidence="4 5">
    <name type="scientific">Armillaria borealis</name>
    <dbReference type="NCBI Taxonomy" id="47425"/>
    <lineage>
        <taxon>Eukaryota</taxon>
        <taxon>Fungi</taxon>
        <taxon>Dikarya</taxon>
        <taxon>Basidiomycota</taxon>
        <taxon>Agaricomycotina</taxon>
        <taxon>Agaricomycetes</taxon>
        <taxon>Agaricomycetidae</taxon>
        <taxon>Agaricales</taxon>
        <taxon>Marasmiineae</taxon>
        <taxon>Physalacriaceae</taxon>
        <taxon>Armillaria</taxon>
    </lineage>
</organism>
<gene>
    <name evidence="4" type="ORF">EV421DRAFT_1909189</name>
</gene>
<reference evidence="4" key="1">
    <citation type="submission" date="2023-06" db="EMBL/GenBank/DDBJ databases">
        <authorList>
            <consortium name="Lawrence Berkeley National Laboratory"/>
            <person name="Ahrendt S."/>
            <person name="Sahu N."/>
            <person name="Indic B."/>
            <person name="Wong-Bajracharya J."/>
            <person name="Merenyi Z."/>
            <person name="Ke H.-M."/>
            <person name="Monk M."/>
            <person name="Kocsube S."/>
            <person name="Drula E."/>
            <person name="Lipzen A."/>
            <person name="Balint B."/>
            <person name="Henrissat B."/>
            <person name="Andreopoulos B."/>
            <person name="Martin F.M."/>
            <person name="Harder C.B."/>
            <person name="Rigling D."/>
            <person name="Ford K.L."/>
            <person name="Foster G.D."/>
            <person name="Pangilinan J."/>
            <person name="Papanicolaou A."/>
            <person name="Barry K."/>
            <person name="LaButti K."/>
            <person name="Viragh M."/>
            <person name="Koriabine M."/>
            <person name="Yan M."/>
            <person name="Riley R."/>
            <person name="Champramary S."/>
            <person name="Plett K.L."/>
            <person name="Tsai I.J."/>
            <person name="Slot J."/>
            <person name="Sipos G."/>
            <person name="Plett J."/>
            <person name="Nagy L.G."/>
            <person name="Grigoriev I.V."/>
        </authorList>
    </citation>
    <scope>NUCLEOTIDE SEQUENCE</scope>
    <source>
        <strain evidence="4">FPL87.14</strain>
    </source>
</reference>
<feature type="region of interest" description="Disordered" evidence="1">
    <location>
        <begin position="1"/>
        <end position="82"/>
    </location>
</feature>
<name>A0AA39MHN9_9AGAR</name>
<evidence type="ECO:0000259" key="3">
    <source>
        <dbReference type="Pfam" id="PF20149"/>
    </source>
</evidence>
<evidence type="ECO:0000256" key="2">
    <source>
        <dbReference type="SAM" id="Phobius"/>
    </source>
</evidence>